<protein>
    <recommendedName>
        <fullName evidence="3">Part of AAA domain-containing protein</fullName>
    </recommendedName>
</protein>
<sequence>MLAGLEVPPAFEVERVITAVLADLRSGYQGVVVDSPPGGGKSSLVVHAAIDLAIVGEPLIIIAQPNDQVDDVIDRPAQKAPEARMGWLSAADYKPLDRLEGHEVVRGAAKAADLGGPAVIIGTAAKCATVTEGALTRIEGNS</sequence>
<dbReference type="InterPro" id="IPR027417">
    <property type="entry name" value="P-loop_NTPase"/>
</dbReference>
<name>A0ABX2RLF8_9ACTN</name>
<dbReference type="Proteomes" id="UP000631553">
    <property type="component" value="Unassembled WGS sequence"/>
</dbReference>
<dbReference type="EMBL" id="JACCCQ010000001">
    <property type="protein sequence ID" value="NYF57171.1"/>
    <property type="molecule type" value="Genomic_DNA"/>
</dbReference>
<dbReference type="RefSeq" id="WP_179803320.1">
    <property type="nucleotide sequence ID" value="NZ_JACCCQ010000001.1"/>
</dbReference>
<evidence type="ECO:0000313" key="2">
    <source>
        <dbReference type="Proteomes" id="UP000631553"/>
    </source>
</evidence>
<accession>A0ABX2RLF8</accession>
<evidence type="ECO:0000313" key="1">
    <source>
        <dbReference type="EMBL" id="NYF57171.1"/>
    </source>
</evidence>
<keyword evidence="2" id="KW-1185">Reference proteome</keyword>
<comment type="caution">
    <text evidence="1">The sequence shown here is derived from an EMBL/GenBank/DDBJ whole genome shotgun (WGS) entry which is preliminary data.</text>
</comment>
<gene>
    <name evidence="1" type="ORF">HDA35_003002</name>
</gene>
<organism evidence="1 2">
    <name type="scientific">Micromonospora purpureochromogenes</name>
    <dbReference type="NCBI Taxonomy" id="47872"/>
    <lineage>
        <taxon>Bacteria</taxon>
        <taxon>Bacillati</taxon>
        <taxon>Actinomycetota</taxon>
        <taxon>Actinomycetes</taxon>
        <taxon>Micromonosporales</taxon>
        <taxon>Micromonosporaceae</taxon>
        <taxon>Micromonospora</taxon>
    </lineage>
</organism>
<reference evidence="1 2" key="1">
    <citation type="submission" date="2020-07" db="EMBL/GenBank/DDBJ databases">
        <title>Sequencing the genomes of 1000 actinobacteria strains.</title>
        <authorList>
            <person name="Klenk H.-P."/>
        </authorList>
    </citation>
    <scope>NUCLEOTIDE SEQUENCE [LARGE SCALE GENOMIC DNA]</scope>
    <source>
        <strain evidence="1 2">DSM 43814</strain>
    </source>
</reference>
<proteinExistence type="predicted"/>
<dbReference type="SUPFAM" id="SSF52540">
    <property type="entry name" value="P-loop containing nucleoside triphosphate hydrolases"/>
    <property type="match status" value="1"/>
</dbReference>
<evidence type="ECO:0008006" key="3">
    <source>
        <dbReference type="Google" id="ProtNLM"/>
    </source>
</evidence>